<evidence type="ECO:0000313" key="3">
    <source>
        <dbReference type="EMBL" id="RGD73613.1"/>
    </source>
</evidence>
<dbReference type="Proteomes" id="UP000261212">
    <property type="component" value="Unassembled WGS sequence"/>
</dbReference>
<sequence length="96" mass="10921">MKNTKILISLILIIFIALSLTACNKNSTDQNQRKGNNSLYISENIANENNKEDNKELIPVDIIINNNTFSAKLYTNDATKELLNQFPMTINMNEMN</sequence>
<evidence type="ECO:0000259" key="2">
    <source>
        <dbReference type="Pfam" id="PF18050"/>
    </source>
</evidence>
<feature type="chain" id="PRO_5038950029" description="Cyclophilin-like domain-containing protein" evidence="1">
    <location>
        <begin position="23"/>
        <end position="96"/>
    </location>
</feature>
<keyword evidence="1" id="KW-0732">Signal</keyword>
<dbReference type="PROSITE" id="PS51257">
    <property type="entry name" value="PROKAR_LIPOPROTEIN"/>
    <property type="match status" value="1"/>
</dbReference>
<accession>A0A3E3DWM4</accession>
<dbReference type="Pfam" id="PF18050">
    <property type="entry name" value="Cyclophil_like2"/>
    <property type="match status" value="1"/>
</dbReference>
<reference evidence="3 4" key="1">
    <citation type="submission" date="2018-08" db="EMBL/GenBank/DDBJ databases">
        <title>A genome reference for cultivated species of the human gut microbiota.</title>
        <authorList>
            <person name="Zou Y."/>
            <person name="Xue W."/>
            <person name="Luo G."/>
        </authorList>
    </citation>
    <scope>NUCLEOTIDE SEQUENCE [LARGE SCALE GENOMIC DNA]</scope>
    <source>
        <strain evidence="3 4">AM25-6</strain>
    </source>
</reference>
<feature type="signal peptide" evidence="1">
    <location>
        <begin position="1"/>
        <end position="22"/>
    </location>
</feature>
<evidence type="ECO:0000256" key="1">
    <source>
        <dbReference type="SAM" id="SignalP"/>
    </source>
</evidence>
<protein>
    <recommendedName>
        <fullName evidence="2">Cyclophilin-like domain-containing protein</fullName>
    </recommendedName>
</protein>
<dbReference type="InterPro" id="IPR041183">
    <property type="entry name" value="Cyclophilin-like"/>
</dbReference>
<dbReference type="AlphaFoldDB" id="A0A3E3DWM4"/>
<comment type="caution">
    <text evidence="3">The sequence shown here is derived from an EMBL/GenBank/DDBJ whole genome shotgun (WGS) entry which is preliminary data.</text>
</comment>
<dbReference type="EMBL" id="QUSM01000005">
    <property type="protein sequence ID" value="RGD73613.1"/>
    <property type="molecule type" value="Genomic_DNA"/>
</dbReference>
<evidence type="ECO:0000313" key="4">
    <source>
        <dbReference type="Proteomes" id="UP000261212"/>
    </source>
</evidence>
<organism evidence="3 4">
    <name type="scientific">Anaerofustis stercorihominis</name>
    <dbReference type="NCBI Taxonomy" id="214853"/>
    <lineage>
        <taxon>Bacteria</taxon>
        <taxon>Bacillati</taxon>
        <taxon>Bacillota</taxon>
        <taxon>Clostridia</taxon>
        <taxon>Eubacteriales</taxon>
        <taxon>Eubacteriaceae</taxon>
        <taxon>Anaerofustis</taxon>
    </lineage>
</organism>
<feature type="domain" description="Cyclophilin-like" evidence="2">
    <location>
        <begin position="62"/>
        <end position="96"/>
    </location>
</feature>
<proteinExistence type="predicted"/>
<gene>
    <name evidence="3" type="ORF">DW687_09695</name>
</gene>
<name>A0A3E3DWM4_9FIRM</name>